<sequence length="87" mass="10195">MDAFNPTPPLWTKTATHAVEFCCPSCRASASLAQQVWLNRNAPVMGHDNRRKWQEFYQCQCNYVWWAWSTDRPPSQLSQPDNPPIWE</sequence>
<comment type="caution">
    <text evidence="1">The sequence shown here is derived from an EMBL/GenBank/DDBJ whole genome shotgun (WGS) entry which is preliminary data.</text>
</comment>
<organism evidence="1 2">
    <name type="scientific">Gomphosphaeria aponina SAG 52.96 = DSM 107014</name>
    <dbReference type="NCBI Taxonomy" id="1521640"/>
    <lineage>
        <taxon>Bacteria</taxon>
        <taxon>Bacillati</taxon>
        <taxon>Cyanobacteriota</taxon>
        <taxon>Cyanophyceae</taxon>
        <taxon>Oscillatoriophycideae</taxon>
        <taxon>Chroococcales</taxon>
        <taxon>Gomphosphaeriaceae</taxon>
        <taxon>Gomphosphaeria</taxon>
    </lineage>
</organism>
<dbReference type="EMBL" id="JADQBC010000081">
    <property type="protein sequence ID" value="MBR8828661.1"/>
    <property type="molecule type" value="Genomic_DNA"/>
</dbReference>
<reference evidence="1" key="1">
    <citation type="submission" date="2021-02" db="EMBL/GenBank/DDBJ databases">
        <title>Metagenome analyses of Stigonema ocellatum DSM 106950, Chlorogloea purpurea SAG 13.99 and Gomphosphaeria aponina DSM 107014.</title>
        <authorList>
            <person name="Marter P."/>
            <person name="Huang S."/>
        </authorList>
    </citation>
    <scope>NUCLEOTIDE SEQUENCE</scope>
    <source>
        <strain evidence="1">JP213</strain>
    </source>
</reference>
<evidence type="ECO:0000313" key="2">
    <source>
        <dbReference type="Proteomes" id="UP000767446"/>
    </source>
</evidence>
<dbReference type="AlphaFoldDB" id="A0A941GSX9"/>
<proteinExistence type="predicted"/>
<gene>
    <name evidence="1" type="ORF">DSM107014_12310</name>
</gene>
<protein>
    <submittedName>
        <fullName evidence="1">Uncharacterized protein</fullName>
    </submittedName>
</protein>
<accession>A0A941GSX9</accession>
<name>A0A941GSX9_9CHRO</name>
<dbReference type="Proteomes" id="UP000767446">
    <property type="component" value="Unassembled WGS sequence"/>
</dbReference>
<evidence type="ECO:0000313" key="1">
    <source>
        <dbReference type="EMBL" id="MBR8828661.1"/>
    </source>
</evidence>